<comment type="subunit">
    <text evidence="3">Homodimer.</text>
</comment>
<dbReference type="EMBL" id="CP035299">
    <property type="protein sequence ID" value="QAU52261.1"/>
    <property type="molecule type" value="Genomic_DNA"/>
</dbReference>
<keyword evidence="7" id="KW-0093">Biotin biosynthesis</keyword>
<accession>A0A410W8I7</accession>
<evidence type="ECO:0000256" key="9">
    <source>
        <dbReference type="ARBA" id="ARBA00022842"/>
    </source>
</evidence>
<evidence type="ECO:0000256" key="6">
    <source>
        <dbReference type="ARBA" id="ARBA00022741"/>
    </source>
</evidence>
<keyword evidence="9" id="KW-0460">Magnesium</keyword>
<dbReference type="GO" id="GO:0009102">
    <property type="term" value="P:biotin biosynthetic process"/>
    <property type="evidence" value="ECO:0007669"/>
    <property type="project" value="UniProtKB-KW"/>
</dbReference>
<evidence type="ECO:0000256" key="10">
    <source>
        <dbReference type="ARBA" id="ARBA00049553"/>
    </source>
</evidence>
<evidence type="ECO:0000256" key="2">
    <source>
        <dbReference type="ARBA" id="ARBA00005075"/>
    </source>
</evidence>
<dbReference type="Proteomes" id="UP000288929">
    <property type="component" value="Chromosome"/>
</dbReference>
<dbReference type="UniPathway" id="UPA00999">
    <property type="reaction ID" value="UER00351"/>
</dbReference>
<keyword evidence="5 12" id="KW-0436">Ligase</keyword>
<dbReference type="GO" id="GO:0005524">
    <property type="term" value="F:ATP binding"/>
    <property type="evidence" value="ECO:0007669"/>
    <property type="project" value="UniProtKB-KW"/>
</dbReference>
<keyword evidence="8" id="KW-0067">ATP-binding</keyword>
<dbReference type="AlphaFoldDB" id="A0A410W8I7"/>
<reference evidence="12 13" key="1">
    <citation type="submission" date="2019-01" db="EMBL/GenBank/DDBJ databases">
        <authorList>
            <person name="Ruckert C."/>
            <person name="Busche T."/>
            <person name="Kalinowski J."/>
        </authorList>
    </citation>
    <scope>NUCLEOTIDE SEQUENCE [LARGE SCALE GENOMIC DNA]</scope>
    <source>
        <strain evidence="12 13">136/3</strain>
    </source>
</reference>
<sequence>MRASKQGVHTSGAETICTDLEQANAIAQAYLLRAINHPHGSPDDFHLKITQIHDQVRFVPRLQVEEIPCADQAQAQQWMLQQLADLPAAPTAIEMLYALRRLRGAALVDANTGQRLDPDPQRGVRASTFGSAQADQPAHPGSKQYHNEALTLASKVAACPHMVAELCISDDPTYTTGYLARGGVYFRIPHAKAFGHPSGGRVFIIDGGNNPQQRAEEARAFLEQQAVMVQ</sequence>
<evidence type="ECO:0000256" key="8">
    <source>
        <dbReference type="ARBA" id="ARBA00022840"/>
    </source>
</evidence>
<feature type="region of interest" description="Disordered" evidence="11">
    <location>
        <begin position="112"/>
        <end position="143"/>
    </location>
</feature>
<evidence type="ECO:0000256" key="3">
    <source>
        <dbReference type="ARBA" id="ARBA00011738"/>
    </source>
</evidence>
<evidence type="ECO:0000256" key="4">
    <source>
        <dbReference type="ARBA" id="ARBA00012984"/>
    </source>
</evidence>
<comment type="pathway">
    <text evidence="2">Metabolic intermediate metabolism; pimeloyl-CoA biosynthesis; pimeloyl-CoA from pimelate: step 1/1.</text>
</comment>
<evidence type="ECO:0000256" key="7">
    <source>
        <dbReference type="ARBA" id="ARBA00022756"/>
    </source>
</evidence>
<keyword evidence="13" id="KW-1185">Reference proteome</keyword>
<evidence type="ECO:0000256" key="1">
    <source>
        <dbReference type="ARBA" id="ARBA00001946"/>
    </source>
</evidence>
<dbReference type="KEGG" id="cpeg:CPELA_04945"/>
<name>A0A410W8I7_9CORY</name>
<dbReference type="EC" id="6.2.1.14" evidence="4"/>
<protein>
    <recommendedName>
        <fullName evidence="4">6-carboxyhexanoate--CoA ligase</fullName>
        <ecNumber evidence="4">6.2.1.14</ecNumber>
    </recommendedName>
</protein>
<dbReference type="GO" id="GO:0042410">
    <property type="term" value="F:6-carboxyhexanoate-CoA ligase activity"/>
    <property type="evidence" value="ECO:0007669"/>
    <property type="project" value="UniProtKB-EC"/>
</dbReference>
<comment type="catalytic activity">
    <reaction evidence="10">
        <text>heptanedioate + ATP + CoA = 6-carboxyhexanoyl-CoA + AMP + diphosphate</text>
        <dbReference type="Rhea" id="RHEA:14781"/>
        <dbReference type="ChEBI" id="CHEBI:30616"/>
        <dbReference type="ChEBI" id="CHEBI:33019"/>
        <dbReference type="ChEBI" id="CHEBI:36165"/>
        <dbReference type="ChEBI" id="CHEBI:57287"/>
        <dbReference type="ChEBI" id="CHEBI:57360"/>
        <dbReference type="ChEBI" id="CHEBI:456215"/>
        <dbReference type="EC" id="6.2.1.14"/>
    </reaction>
</comment>
<evidence type="ECO:0000256" key="5">
    <source>
        <dbReference type="ARBA" id="ARBA00022598"/>
    </source>
</evidence>
<dbReference type="Pfam" id="PF03744">
    <property type="entry name" value="BioW"/>
    <property type="match status" value="1"/>
</dbReference>
<evidence type="ECO:0000256" key="11">
    <source>
        <dbReference type="SAM" id="MobiDB-lite"/>
    </source>
</evidence>
<evidence type="ECO:0000313" key="12">
    <source>
        <dbReference type="EMBL" id="QAU52261.1"/>
    </source>
</evidence>
<dbReference type="InterPro" id="IPR005499">
    <property type="entry name" value="BioW"/>
</dbReference>
<organism evidence="12 13">
    <name type="scientific">Corynebacterium pelargi</name>
    <dbReference type="NCBI Taxonomy" id="1471400"/>
    <lineage>
        <taxon>Bacteria</taxon>
        <taxon>Bacillati</taxon>
        <taxon>Actinomycetota</taxon>
        <taxon>Actinomycetes</taxon>
        <taxon>Mycobacteriales</taxon>
        <taxon>Corynebacteriaceae</taxon>
        <taxon>Corynebacterium</taxon>
    </lineage>
</organism>
<proteinExistence type="predicted"/>
<evidence type="ECO:0000313" key="13">
    <source>
        <dbReference type="Proteomes" id="UP000288929"/>
    </source>
</evidence>
<keyword evidence="6" id="KW-0547">Nucleotide-binding</keyword>
<gene>
    <name evidence="12" type="primary">bioW</name>
    <name evidence="12" type="ORF">CPELA_04945</name>
</gene>
<comment type="cofactor">
    <cofactor evidence="1">
        <name>Mg(2+)</name>
        <dbReference type="ChEBI" id="CHEBI:18420"/>
    </cofactor>
</comment>